<dbReference type="Pfam" id="PF00664">
    <property type="entry name" value="ABC_membrane"/>
    <property type="match status" value="1"/>
</dbReference>
<dbReference type="Pfam" id="PF00005">
    <property type="entry name" value="ABC_tran"/>
    <property type="match status" value="1"/>
</dbReference>
<dbReference type="Gene3D" id="3.40.50.300">
    <property type="entry name" value="P-loop containing nucleotide triphosphate hydrolases"/>
    <property type="match status" value="1"/>
</dbReference>
<dbReference type="PROSITE" id="PS50929">
    <property type="entry name" value="ABC_TM1F"/>
    <property type="match status" value="1"/>
</dbReference>
<evidence type="ECO:0000256" key="1">
    <source>
        <dbReference type="ARBA" id="ARBA00004651"/>
    </source>
</evidence>
<keyword evidence="2" id="KW-0813">Transport</keyword>
<dbReference type="PANTHER" id="PTHR43394:SF1">
    <property type="entry name" value="ATP-BINDING CASSETTE SUB-FAMILY B MEMBER 10, MITOCHONDRIAL"/>
    <property type="match status" value="1"/>
</dbReference>
<evidence type="ECO:0000256" key="3">
    <source>
        <dbReference type="ARBA" id="ARBA00022692"/>
    </source>
</evidence>
<feature type="transmembrane region" description="Helical" evidence="8">
    <location>
        <begin position="454"/>
        <end position="472"/>
    </location>
</feature>
<dbReference type="KEGG" id="peh:Spb1_05970"/>
<evidence type="ECO:0000256" key="4">
    <source>
        <dbReference type="ARBA" id="ARBA00022741"/>
    </source>
</evidence>
<keyword evidence="6 8" id="KW-1133">Transmembrane helix</keyword>
<dbReference type="GO" id="GO:0015421">
    <property type="term" value="F:ABC-type oligopeptide transporter activity"/>
    <property type="evidence" value="ECO:0007669"/>
    <property type="project" value="TreeGrafter"/>
</dbReference>
<dbReference type="PROSITE" id="PS50893">
    <property type="entry name" value="ABC_TRANSPORTER_2"/>
    <property type="match status" value="1"/>
</dbReference>
<dbReference type="EMBL" id="CP036299">
    <property type="protein sequence ID" value="QDV28732.1"/>
    <property type="molecule type" value="Genomic_DNA"/>
</dbReference>
<proteinExistence type="predicted"/>
<gene>
    <name evidence="11" type="ORF">Spb1_05970</name>
</gene>
<feature type="domain" description="ABC transmembrane type-1" evidence="10">
    <location>
        <begin position="184"/>
        <end position="486"/>
    </location>
</feature>
<evidence type="ECO:0000256" key="2">
    <source>
        <dbReference type="ARBA" id="ARBA00022448"/>
    </source>
</evidence>
<evidence type="ECO:0000256" key="6">
    <source>
        <dbReference type="ARBA" id="ARBA00022989"/>
    </source>
</evidence>
<evidence type="ECO:0000259" key="10">
    <source>
        <dbReference type="PROSITE" id="PS50929"/>
    </source>
</evidence>
<evidence type="ECO:0000313" key="12">
    <source>
        <dbReference type="Proteomes" id="UP000315349"/>
    </source>
</evidence>
<dbReference type="SMART" id="SM00382">
    <property type="entry name" value="AAA"/>
    <property type="match status" value="1"/>
</dbReference>
<evidence type="ECO:0000256" key="7">
    <source>
        <dbReference type="ARBA" id="ARBA00023136"/>
    </source>
</evidence>
<dbReference type="RefSeq" id="WP_186377757.1">
    <property type="nucleotide sequence ID" value="NZ_CP036299.1"/>
</dbReference>
<dbReference type="Proteomes" id="UP000315349">
    <property type="component" value="Chromosome"/>
</dbReference>
<reference evidence="11 12" key="1">
    <citation type="submission" date="2019-02" db="EMBL/GenBank/DDBJ databases">
        <title>Deep-cultivation of Planctomycetes and their phenomic and genomic characterization uncovers novel biology.</title>
        <authorList>
            <person name="Wiegand S."/>
            <person name="Jogler M."/>
            <person name="Boedeker C."/>
            <person name="Pinto D."/>
            <person name="Vollmers J."/>
            <person name="Rivas-Marin E."/>
            <person name="Kohn T."/>
            <person name="Peeters S.H."/>
            <person name="Heuer A."/>
            <person name="Rast P."/>
            <person name="Oberbeckmann S."/>
            <person name="Bunk B."/>
            <person name="Jeske O."/>
            <person name="Meyerdierks A."/>
            <person name="Storesund J.E."/>
            <person name="Kallscheuer N."/>
            <person name="Luecker S."/>
            <person name="Lage O.M."/>
            <person name="Pohl T."/>
            <person name="Merkel B.J."/>
            <person name="Hornburger P."/>
            <person name="Mueller R.-W."/>
            <person name="Bruemmer F."/>
            <person name="Labrenz M."/>
            <person name="Spormann A.M."/>
            <person name="Op den Camp H."/>
            <person name="Overmann J."/>
            <person name="Amann R."/>
            <person name="Jetten M.S.M."/>
            <person name="Mascher T."/>
            <person name="Medema M.H."/>
            <person name="Devos D.P."/>
            <person name="Kaster A.-K."/>
            <person name="Ovreas L."/>
            <person name="Rohde M."/>
            <person name="Galperin M.Y."/>
            <person name="Jogler C."/>
        </authorList>
    </citation>
    <scope>NUCLEOTIDE SEQUENCE [LARGE SCALE GENOMIC DNA]</scope>
    <source>
        <strain evidence="11 12">Spb1</strain>
    </source>
</reference>
<dbReference type="CDD" id="cd18563">
    <property type="entry name" value="ABC_6TM_exporter_like"/>
    <property type="match status" value="1"/>
</dbReference>
<dbReference type="SUPFAM" id="SSF52540">
    <property type="entry name" value="P-loop containing nucleoside triphosphate hydrolases"/>
    <property type="match status" value="1"/>
</dbReference>
<dbReference type="GO" id="GO:0016887">
    <property type="term" value="F:ATP hydrolysis activity"/>
    <property type="evidence" value="ECO:0007669"/>
    <property type="project" value="InterPro"/>
</dbReference>
<dbReference type="InterPro" id="IPR027417">
    <property type="entry name" value="P-loop_NTPase"/>
</dbReference>
<dbReference type="GO" id="GO:0005886">
    <property type="term" value="C:plasma membrane"/>
    <property type="evidence" value="ECO:0007669"/>
    <property type="project" value="UniProtKB-SubCell"/>
</dbReference>
<evidence type="ECO:0000259" key="9">
    <source>
        <dbReference type="PROSITE" id="PS50893"/>
    </source>
</evidence>
<dbReference type="GO" id="GO:0005524">
    <property type="term" value="F:ATP binding"/>
    <property type="evidence" value="ECO:0007669"/>
    <property type="project" value="UniProtKB-KW"/>
</dbReference>
<keyword evidence="7 8" id="KW-0472">Membrane</keyword>
<evidence type="ECO:0000256" key="8">
    <source>
        <dbReference type="SAM" id="Phobius"/>
    </source>
</evidence>
<dbReference type="InterPro" id="IPR017871">
    <property type="entry name" value="ABC_transporter-like_CS"/>
</dbReference>
<comment type="subcellular location">
    <subcellularLocation>
        <location evidence="1">Cell membrane</location>
        <topology evidence="1">Multi-pass membrane protein</topology>
    </subcellularLocation>
</comment>
<dbReference type="FunFam" id="3.40.50.300:FF:000287">
    <property type="entry name" value="Multidrug ABC transporter ATP-binding protein"/>
    <property type="match status" value="1"/>
</dbReference>
<feature type="transmembrane region" description="Helical" evidence="8">
    <location>
        <begin position="240"/>
        <end position="260"/>
    </location>
</feature>
<sequence length="764" mass="84606">MSFINPQPYDRNIDVATSVDQIPSNFPALPEPWQAVVSKFVSSQQPVLQWAWSNIDASRHFQKTLLVLTNQNLMAFAGSPESPQISQWPLSQIENLTTSDRAGLGTLEAQSTDRRLAIWHYTLDLGPAILLLIEAFQMASLGRKSISLEEPVLAPEAESTTTPPTTKALWRLARFARPHAAAIAAGFLLSFLAMIAGLIPPYLTVPLLDDILIPYQTAATLSRETGQPIPPAVDFSMSLAGMYLAGLLLAAMAAWILGWLQGALLARVSERIAADLRNASYAHLQRLSLEYFGGKRTGDLMSRVSTDSDRLCQFLSDGVVDFAADCFLIVGTAVVLFWIDPWLAMVSLIPFPLVIWLMYVSRDRLQSGFQKGGRAWAHMTSVLADTIPGIRVVKAFAQETREIQRFEQANREVLSANDKVNRVWTFFWPMIIFLNQLGVLVVWGYGIYRVHEQMITVGVLTAFLAYIARFYGRLESMSRMVNSSQRAAASAHRIFEILDRVSSVPEPAQPVPLKDFKGEIELKSIGFRYGNRKVLDGVNLKIAAGEMIGLVGQTGAGKSTLINLVCRFFDVAEGAIYADGTDIRSFRVEDWRKNVGIVLQDPFLFFGTIAENIAYGKPGASRDEIIEAARAARAHEFILQLPDGYDSLVGERGQSLSGGERQRISIARALLINPRLLILDEATSAVDTETERQIQEALQNLVKGRTTIAIAHRLSTLRRANRIVVLDHGRLVESGTHEELLKLHGGHYARLVEAQQALTKDIGW</sequence>
<dbReference type="PANTHER" id="PTHR43394">
    <property type="entry name" value="ATP-DEPENDENT PERMEASE MDL1, MITOCHONDRIAL"/>
    <property type="match status" value="1"/>
</dbReference>
<keyword evidence="5 11" id="KW-0067">ATP-binding</keyword>
<dbReference type="PROSITE" id="PS00211">
    <property type="entry name" value="ABC_TRANSPORTER_1"/>
    <property type="match status" value="1"/>
</dbReference>
<dbReference type="AlphaFoldDB" id="A0A518GJG6"/>
<feature type="transmembrane region" description="Helical" evidence="8">
    <location>
        <begin position="180"/>
        <end position="199"/>
    </location>
</feature>
<dbReference type="InterPro" id="IPR036640">
    <property type="entry name" value="ABC1_TM_sf"/>
</dbReference>
<feature type="domain" description="ABC transporter" evidence="9">
    <location>
        <begin position="520"/>
        <end position="753"/>
    </location>
</feature>
<dbReference type="SUPFAM" id="SSF90123">
    <property type="entry name" value="ABC transporter transmembrane region"/>
    <property type="match status" value="1"/>
</dbReference>
<dbReference type="Gene3D" id="1.20.1560.10">
    <property type="entry name" value="ABC transporter type 1, transmembrane domain"/>
    <property type="match status" value="1"/>
</dbReference>
<keyword evidence="3 8" id="KW-0812">Transmembrane</keyword>
<accession>A0A518GJG6</accession>
<feature type="transmembrane region" description="Helical" evidence="8">
    <location>
        <begin position="426"/>
        <end position="448"/>
    </location>
</feature>
<feature type="transmembrane region" description="Helical" evidence="8">
    <location>
        <begin position="345"/>
        <end position="361"/>
    </location>
</feature>
<evidence type="ECO:0000256" key="5">
    <source>
        <dbReference type="ARBA" id="ARBA00022840"/>
    </source>
</evidence>
<name>A0A518GJG6_9PLAN</name>
<dbReference type="InterPro" id="IPR011527">
    <property type="entry name" value="ABC1_TM_dom"/>
</dbReference>
<organism evidence="11 12">
    <name type="scientific">Planctopirus ephydatiae</name>
    <dbReference type="NCBI Taxonomy" id="2528019"/>
    <lineage>
        <taxon>Bacteria</taxon>
        <taxon>Pseudomonadati</taxon>
        <taxon>Planctomycetota</taxon>
        <taxon>Planctomycetia</taxon>
        <taxon>Planctomycetales</taxon>
        <taxon>Planctomycetaceae</taxon>
        <taxon>Planctopirus</taxon>
    </lineage>
</organism>
<evidence type="ECO:0000313" key="11">
    <source>
        <dbReference type="EMBL" id="QDV28732.1"/>
    </source>
</evidence>
<dbReference type="InterPro" id="IPR003439">
    <property type="entry name" value="ABC_transporter-like_ATP-bd"/>
</dbReference>
<dbReference type="InterPro" id="IPR003593">
    <property type="entry name" value="AAA+_ATPase"/>
</dbReference>
<dbReference type="InterPro" id="IPR039421">
    <property type="entry name" value="Type_1_exporter"/>
</dbReference>
<protein>
    <submittedName>
        <fullName evidence="11">Putative ABC transporter ATP-binding protein</fullName>
    </submittedName>
</protein>
<keyword evidence="4" id="KW-0547">Nucleotide-binding</keyword>
<keyword evidence="12" id="KW-1185">Reference proteome</keyword>